<name>A0A2Z6M2L2_TRISU</name>
<sequence length="165" mass="19288">MHASRNLLCWTRQGLYLKFCSWLYQGIMRYRLELRVSDASDSTIFVLFDELAEQVAQVKLVDLLSALDKETDNDLAIPHQLQKIIGTTHVFQIKIKSYFEGHGRQSFIVDRIVRPKVKVEDDDKLGTSDPPRIVTPQLRQKRRRLHYEEESDDVEKEKIGSDLEE</sequence>
<keyword evidence="3" id="KW-1185">Reference proteome</keyword>
<dbReference type="OrthoDB" id="1721399at2759"/>
<dbReference type="Gene3D" id="2.40.50.140">
    <property type="entry name" value="Nucleic acid-binding proteins"/>
    <property type="match status" value="1"/>
</dbReference>
<dbReference type="EMBL" id="DF973306">
    <property type="protein sequence ID" value="GAU25168.1"/>
    <property type="molecule type" value="Genomic_DNA"/>
</dbReference>
<dbReference type="AlphaFoldDB" id="A0A2Z6M2L2"/>
<gene>
    <name evidence="2" type="ORF">TSUD_150670</name>
</gene>
<organism evidence="2 3">
    <name type="scientific">Trifolium subterraneum</name>
    <name type="common">Subterranean clover</name>
    <dbReference type="NCBI Taxonomy" id="3900"/>
    <lineage>
        <taxon>Eukaryota</taxon>
        <taxon>Viridiplantae</taxon>
        <taxon>Streptophyta</taxon>
        <taxon>Embryophyta</taxon>
        <taxon>Tracheophyta</taxon>
        <taxon>Spermatophyta</taxon>
        <taxon>Magnoliopsida</taxon>
        <taxon>eudicotyledons</taxon>
        <taxon>Gunneridae</taxon>
        <taxon>Pentapetalae</taxon>
        <taxon>rosids</taxon>
        <taxon>fabids</taxon>
        <taxon>Fabales</taxon>
        <taxon>Fabaceae</taxon>
        <taxon>Papilionoideae</taxon>
        <taxon>50 kb inversion clade</taxon>
        <taxon>NPAAA clade</taxon>
        <taxon>Hologalegina</taxon>
        <taxon>IRL clade</taxon>
        <taxon>Trifolieae</taxon>
        <taxon>Trifolium</taxon>
    </lineage>
</organism>
<evidence type="ECO:0000313" key="3">
    <source>
        <dbReference type="Proteomes" id="UP000242715"/>
    </source>
</evidence>
<evidence type="ECO:0008006" key="4">
    <source>
        <dbReference type="Google" id="ProtNLM"/>
    </source>
</evidence>
<dbReference type="SUPFAM" id="SSF50249">
    <property type="entry name" value="Nucleic acid-binding proteins"/>
    <property type="match status" value="1"/>
</dbReference>
<evidence type="ECO:0000256" key="1">
    <source>
        <dbReference type="SAM" id="MobiDB-lite"/>
    </source>
</evidence>
<dbReference type="Proteomes" id="UP000242715">
    <property type="component" value="Unassembled WGS sequence"/>
</dbReference>
<proteinExistence type="predicted"/>
<dbReference type="InterPro" id="IPR012340">
    <property type="entry name" value="NA-bd_OB-fold"/>
</dbReference>
<accession>A0A2Z6M2L2</accession>
<evidence type="ECO:0000313" key="2">
    <source>
        <dbReference type="EMBL" id="GAU25168.1"/>
    </source>
</evidence>
<reference evidence="3" key="1">
    <citation type="journal article" date="2017" name="Front. Plant Sci.">
        <title>Climate Clever Clovers: New Paradigm to Reduce the Environmental Footprint of Ruminants by Breeding Low Methanogenic Forages Utilizing Haplotype Variation.</title>
        <authorList>
            <person name="Kaur P."/>
            <person name="Appels R."/>
            <person name="Bayer P.E."/>
            <person name="Keeble-Gagnere G."/>
            <person name="Wang J."/>
            <person name="Hirakawa H."/>
            <person name="Shirasawa K."/>
            <person name="Vercoe P."/>
            <person name="Stefanova K."/>
            <person name="Durmic Z."/>
            <person name="Nichols P."/>
            <person name="Revell C."/>
            <person name="Isobe S.N."/>
            <person name="Edwards D."/>
            <person name="Erskine W."/>
        </authorList>
    </citation>
    <scope>NUCLEOTIDE SEQUENCE [LARGE SCALE GENOMIC DNA]</scope>
    <source>
        <strain evidence="3">cv. Daliak</strain>
    </source>
</reference>
<feature type="region of interest" description="Disordered" evidence="1">
    <location>
        <begin position="120"/>
        <end position="165"/>
    </location>
</feature>
<protein>
    <recommendedName>
        <fullName evidence="4">Replication factor A C-terminal domain-containing protein</fullName>
    </recommendedName>
</protein>
<feature type="compositionally biased region" description="Basic and acidic residues" evidence="1">
    <location>
        <begin position="155"/>
        <end position="165"/>
    </location>
</feature>